<evidence type="ECO:0000313" key="2">
    <source>
        <dbReference type="Proteomes" id="UP000823388"/>
    </source>
</evidence>
<gene>
    <name evidence="1" type="ORF">PVAP13_8NG106301</name>
</gene>
<protein>
    <submittedName>
        <fullName evidence="1">Uncharacterized protein</fullName>
    </submittedName>
</protein>
<sequence>MCRESLVSSGFFSDVIYIGGDWGLLPVVVCMDHDDGVICGGFITGDDFFDTFLCVGGPIFCALLCAVHAHAASVSGGLIPADMGAGVQRIILSLQGTSDDCKVGRNCLGRFVSPFAGLLLVDWGWTVGRPVSDPGDDEEIKGMSH</sequence>
<evidence type="ECO:0000313" key="1">
    <source>
        <dbReference type="EMBL" id="KAG2558015.1"/>
    </source>
</evidence>
<reference evidence="1" key="1">
    <citation type="submission" date="2020-05" db="EMBL/GenBank/DDBJ databases">
        <title>WGS assembly of Panicum virgatum.</title>
        <authorList>
            <person name="Lovell J.T."/>
            <person name="Jenkins J."/>
            <person name="Shu S."/>
            <person name="Juenger T.E."/>
            <person name="Schmutz J."/>
        </authorList>
    </citation>
    <scope>NUCLEOTIDE SEQUENCE</scope>
    <source>
        <strain evidence="1">AP13</strain>
    </source>
</reference>
<proteinExistence type="predicted"/>
<comment type="caution">
    <text evidence="1">The sequence shown here is derived from an EMBL/GenBank/DDBJ whole genome shotgun (WGS) entry which is preliminary data.</text>
</comment>
<organism evidence="1 2">
    <name type="scientific">Panicum virgatum</name>
    <name type="common">Blackwell switchgrass</name>
    <dbReference type="NCBI Taxonomy" id="38727"/>
    <lineage>
        <taxon>Eukaryota</taxon>
        <taxon>Viridiplantae</taxon>
        <taxon>Streptophyta</taxon>
        <taxon>Embryophyta</taxon>
        <taxon>Tracheophyta</taxon>
        <taxon>Spermatophyta</taxon>
        <taxon>Magnoliopsida</taxon>
        <taxon>Liliopsida</taxon>
        <taxon>Poales</taxon>
        <taxon>Poaceae</taxon>
        <taxon>PACMAD clade</taxon>
        <taxon>Panicoideae</taxon>
        <taxon>Panicodae</taxon>
        <taxon>Paniceae</taxon>
        <taxon>Panicinae</taxon>
        <taxon>Panicum</taxon>
        <taxon>Panicum sect. Hiantes</taxon>
    </lineage>
</organism>
<dbReference type="AlphaFoldDB" id="A0A8T0PAU1"/>
<accession>A0A8T0PAU1</accession>
<keyword evidence="2" id="KW-1185">Reference proteome</keyword>
<dbReference type="EMBL" id="CM029052">
    <property type="protein sequence ID" value="KAG2558015.1"/>
    <property type="molecule type" value="Genomic_DNA"/>
</dbReference>
<name>A0A8T0PAU1_PANVG</name>
<dbReference type="Proteomes" id="UP000823388">
    <property type="component" value="Chromosome 8N"/>
</dbReference>